<evidence type="ECO:0000256" key="2">
    <source>
        <dbReference type="ARBA" id="ARBA00006275"/>
    </source>
</evidence>
<dbReference type="Pfam" id="PF07980">
    <property type="entry name" value="SusD_RagB"/>
    <property type="match status" value="1"/>
</dbReference>
<keyword evidence="3" id="KW-0732">Signal</keyword>
<comment type="similarity">
    <text evidence="2">Belongs to the SusD family.</text>
</comment>
<dbReference type="InterPro" id="IPR012944">
    <property type="entry name" value="SusD_RagB_dom"/>
</dbReference>
<dbReference type="SMART" id="SM00028">
    <property type="entry name" value="TPR"/>
    <property type="match status" value="2"/>
</dbReference>
<proteinExistence type="inferred from homology"/>
<evidence type="ECO:0000256" key="4">
    <source>
        <dbReference type="ARBA" id="ARBA00023136"/>
    </source>
</evidence>
<comment type="subcellular location">
    <subcellularLocation>
        <location evidence="1">Cell outer membrane</location>
    </subcellularLocation>
</comment>
<comment type="caution">
    <text evidence="9">The sequence shown here is derived from an EMBL/GenBank/DDBJ whole genome shotgun (WGS) entry which is preliminary data.</text>
</comment>
<name>A0A4R6WEM3_9SPHI</name>
<evidence type="ECO:0000256" key="3">
    <source>
        <dbReference type="ARBA" id="ARBA00022729"/>
    </source>
</evidence>
<dbReference type="InterPro" id="IPR033985">
    <property type="entry name" value="SusD-like_N"/>
</dbReference>
<dbReference type="InterPro" id="IPR019734">
    <property type="entry name" value="TPR_rpt"/>
</dbReference>
<feature type="domain" description="RagB/SusD" evidence="7">
    <location>
        <begin position="368"/>
        <end position="487"/>
    </location>
</feature>
<protein>
    <submittedName>
        <fullName evidence="9">SusD-like starch-binding protein associating with outer membrane</fullName>
    </submittedName>
</protein>
<keyword evidence="6" id="KW-0802">TPR repeat</keyword>
<dbReference type="InterPro" id="IPR011990">
    <property type="entry name" value="TPR-like_helical_dom_sf"/>
</dbReference>
<accession>A0A4R6WEM3</accession>
<sequence>MATADLIMYSDFISIYNSIHMKHQILKYIILGFIATSAVSCNDYLNILPKGQKMPVTYADFEPLLRDEYTVHHTRTTQSTILLNDRFVSSANLNYYRLWDANYFWRENSDRIELNNADEDTYYQSYASISTCNLIIANGDKMTESSEQQRKELVATAKVIRALNYYILANYYAATYDAATSASLKSVPLILSADVGAPHTQVSIEELYQFMISEIANSLPDLPTTGLTVLHPGQGAAHALLARIYLQMGNYPLALQQAEKALSINDKLFNWLNYHEQNKSRIESPLDYTLKETPVDHSYVENYYFRHGNDASSYRTTEYALRVDRASGFEDGDAKFLSRWKLRTVGPDTYYTSTMTGYHNLQGLTTVEVYLIKAEALARSGKVDEALTALNAVRKTRILADKYADLQTSDAAQAIKWIQRTKQNELIFSIMPFADIRRLNKEDTYKRTFNKTEVGANYQLSPTSHLWIMPIPQGALDNPGNGNIEQNVSK</sequence>
<evidence type="ECO:0000259" key="8">
    <source>
        <dbReference type="Pfam" id="PF14322"/>
    </source>
</evidence>
<keyword evidence="5" id="KW-0998">Cell outer membrane</keyword>
<keyword evidence="4" id="KW-0472">Membrane</keyword>
<dbReference type="SUPFAM" id="SSF48452">
    <property type="entry name" value="TPR-like"/>
    <property type="match status" value="1"/>
</dbReference>
<feature type="repeat" description="TPR" evidence="6">
    <location>
        <begin position="235"/>
        <end position="268"/>
    </location>
</feature>
<gene>
    <name evidence="9" type="ORF">CLV99_4116</name>
</gene>
<evidence type="ECO:0000256" key="6">
    <source>
        <dbReference type="PROSITE-ProRule" id="PRU00339"/>
    </source>
</evidence>
<evidence type="ECO:0000259" key="7">
    <source>
        <dbReference type="Pfam" id="PF07980"/>
    </source>
</evidence>
<keyword evidence="10" id="KW-1185">Reference proteome</keyword>
<dbReference type="AlphaFoldDB" id="A0A4R6WEM3"/>
<dbReference type="Gene3D" id="1.25.40.390">
    <property type="match status" value="1"/>
</dbReference>
<dbReference type="Pfam" id="PF14322">
    <property type="entry name" value="SusD-like_3"/>
    <property type="match status" value="1"/>
</dbReference>
<dbReference type="PROSITE" id="PS50005">
    <property type="entry name" value="TPR"/>
    <property type="match status" value="1"/>
</dbReference>
<dbReference type="EMBL" id="SNYV01000018">
    <property type="protein sequence ID" value="TDQ73680.1"/>
    <property type="molecule type" value="Genomic_DNA"/>
</dbReference>
<evidence type="ECO:0000313" key="10">
    <source>
        <dbReference type="Proteomes" id="UP000295292"/>
    </source>
</evidence>
<evidence type="ECO:0000256" key="1">
    <source>
        <dbReference type="ARBA" id="ARBA00004442"/>
    </source>
</evidence>
<feature type="domain" description="SusD-like N-terminal" evidence="8">
    <location>
        <begin position="43"/>
        <end position="246"/>
    </location>
</feature>
<evidence type="ECO:0000313" key="9">
    <source>
        <dbReference type="EMBL" id="TDQ73680.1"/>
    </source>
</evidence>
<organism evidence="9 10">
    <name type="scientific">Sphingobacterium yanglingense</name>
    <dbReference type="NCBI Taxonomy" id="1437280"/>
    <lineage>
        <taxon>Bacteria</taxon>
        <taxon>Pseudomonadati</taxon>
        <taxon>Bacteroidota</taxon>
        <taxon>Sphingobacteriia</taxon>
        <taxon>Sphingobacteriales</taxon>
        <taxon>Sphingobacteriaceae</taxon>
        <taxon>Sphingobacterium</taxon>
    </lineage>
</organism>
<dbReference type="GO" id="GO:0009279">
    <property type="term" value="C:cell outer membrane"/>
    <property type="evidence" value="ECO:0007669"/>
    <property type="project" value="UniProtKB-SubCell"/>
</dbReference>
<reference evidence="9 10" key="1">
    <citation type="submission" date="2019-03" db="EMBL/GenBank/DDBJ databases">
        <title>Genomic Encyclopedia of Archaeal and Bacterial Type Strains, Phase II (KMG-II): from individual species to whole genera.</title>
        <authorList>
            <person name="Goeker M."/>
        </authorList>
    </citation>
    <scope>NUCLEOTIDE SEQUENCE [LARGE SCALE GENOMIC DNA]</scope>
    <source>
        <strain evidence="9 10">DSM 28353</strain>
    </source>
</reference>
<evidence type="ECO:0000256" key="5">
    <source>
        <dbReference type="ARBA" id="ARBA00023237"/>
    </source>
</evidence>
<dbReference type="Proteomes" id="UP000295292">
    <property type="component" value="Unassembled WGS sequence"/>
</dbReference>